<organism evidence="1">
    <name type="scientific">marine sediment metagenome</name>
    <dbReference type="NCBI Taxonomy" id="412755"/>
    <lineage>
        <taxon>unclassified sequences</taxon>
        <taxon>metagenomes</taxon>
        <taxon>ecological metagenomes</taxon>
    </lineage>
</organism>
<reference evidence="1" key="1">
    <citation type="journal article" date="2014" name="Front. Microbiol.">
        <title>High frequency of phylogenetically diverse reductive dehalogenase-homologous genes in deep subseafloor sedimentary metagenomes.</title>
        <authorList>
            <person name="Kawai M."/>
            <person name="Futagami T."/>
            <person name="Toyoda A."/>
            <person name="Takaki Y."/>
            <person name="Nishi S."/>
            <person name="Hori S."/>
            <person name="Arai W."/>
            <person name="Tsubouchi T."/>
            <person name="Morono Y."/>
            <person name="Uchiyama I."/>
            <person name="Ito T."/>
            <person name="Fujiyama A."/>
            <person name="Inagaki F."/>
            <person name="Takami H."/>
        </authorList>
    </citation>
    <scope>NUCLEOTIDE SEQUENCE</scope>
    <source>
        <strain evidence="1">Expedition CK06-06</strain>
    </source>
</reference>
<proteinExistence type="predicted"/>
<comment type="caution">
    <text evidence="1">The sequence shown here is derived from an EMBL/GenBank/DDBJ whole genome shotgun (WGS) entry which is preliminary data.</text>
</comment>
<protein>
    <submittedName>
        <fullName evidence="1">Uncharacterized protein</fullName>
    </submittedName>
</protein>
<sequence length="59" mass="6427">MPTSPSCTPPKLFPIEAALHWTGHTYLDASDNIRAYFTGGLAADSCQIYLTGYSMTLET</sequence>
<gene>
    <name evidence="1" type="ORF">S03H2_42825</name>
</gene>
<dbReference type="EMBL" id="BARU01026681">
    <property type="protein sequence ID" value="GAH65539.1"/>
    <property type="molecule type" value="Genomic_DNA"/>
</dbReference>
<accession>X1IHE6</accession>
<evidence type="ECO:0000313" key="1">
    <source>
        <dbReference type="EMBL" id="GAH65539.1"/>
    </source>
</evidence>
<name>X1IHE6_9ZZZZ</name>
<dbReference type="AlphaFoldDB" id="X1IHE6"/>